<dbReference type="Pfam" id="PF11459">
    <property type="entry name" value="AbiEi_3"/>
    <property type="match status" value="1"/>
</dbReference>
<proteinExistence type="predicted"/>
<dbReference type="Proteomes" id="UP000736373">
    <property type="component" value="Unassembled WGS sequence"/>
</dbReference>
<evidence type="ECO:0000313" key="2">
    <source>
        <dbReference type="Proteomes" id="UP000736373"/>
    </source>
</evidence>
<gene>
    <name evidence="1" type="ORF">F6X42_36410</name>
</gene>
<dbReference type="InterPro" id="IPR021561">
    <property type="entry name" value="AbiEi_3"/>
</dbReference>
<evidence type="ECO:0000313" key="1">
    <source>
        <dbReference type="EMBL" id="MBC8751785.1"/>
    </source>
</evidence>
<name>A0ABR7PZS6_9BURK</name>
<organism evidence="1 2">
    <name type="scientific">Paraburkholderia podalyriae</name>
    <dbReference type="NCBI Taxonomy" id="1938811"/>
    <lineage>
        <taxon>Bacteria</taxon>
        <taxon>Pseudomonadati</taxon>
        <taxon>Pseudomonadota</taxon>
        <taxon>Betaproteobacteria</taxon>
        <taxon>Burkholderiales</taxon>
        <taxon>Burkholderiaceae</taxon>
        <taxon>Paraburkholderia</taxon>
    </lineage>
</organism>
<keyword evidence="2" id="KW-1185">Reference proteome</keyword>
<protein>
    <submittedName>
        <fullName evidence="1">Uncharacterized protein</fullName>
    </submittedName>
</protein>
<sequence>MKRNKVNDKLKSRRCSARKSFRYPRIPATTLKSLAGGNPYLLISVPERALIELARHIGKGQSLEEAINLMPSLRNIRSPPSNNS</sequence>
<accession>A0ABR7PZS6</accession>
<dbReference type="EMBL" id="VZQQ01000067">
    <property type="protein sequence ID" value="MBC8751785.1"/>
    <property type="molecule type" value="Genomic_DNA"/>
</dbReference>
<comment type="caution">
    <text evidence="1">The sequence shown here is derived from an EMBL/GenBank/DDBJ whole genome shotgun (WGS) entry which is preliminary data.</text>
</comment>
<reference evidence="1 2" key="1">
    <citation type="submission" date="2019-09" db="EMBL/GenBank/DDBJ databases">
        <title>Paraburkholderia podalyriae sp. nov., A South African Podalyria-associated rhizobium.</title>
        <authorList>
            <person name="Mavima L."/>
            <person name="Beukes C.W."/>
            <person name="Palmer M."/>
            <person name="De Meyer S.E."/>
            <person name="James E.K."/>
            <person name="Maluk M."/>
            <person name="Avontuur J.R."/>
            <person name="Chan W.Y."/>
            <person name="Venter S.N."/>
            <person name="Steenkamp E.T."/>
        </authorList>
    </citation>
    <scope>NUCLEOTIDE SEQUENCE [LARGE SCALE GENOMIC DNA]</scope>
    <source>
        <strain evidence="1 2">WC7.3b</strain>
    </source>
</reference>